<organism evidence="3 4">
    <name type="scientific">Amycolatopsis alba DSM 44262</name>
    <dbReference type="NCBI Taxonomy" id="1125972"/>
    <lineage>
        <taxon>Bacteria</taxon>
        <taxon>Bacillati</taxon>
        <taxon>Actinomycetota</taxon>
        <taxon>Actinomycetes</taxon>
        <taxon>Pseudonocardiales</taxon>
        <taxon>Pseudonocardiaceae</taxon>
        <taxon>Amycolatopsis</taxon>
    </lineage>
</organism>
<dbReference type="Proteomes" id="UP000215563">
    <property type="component" value="Unassembled WGS sequence"/>
</dbReference>
<dbReference type="Pfam" id="PF13407">
    <property type="entry name" value="Peripla_BP_4"/>
    <property type="match status" value="1"/>
</dbReference>
<sequence length="370" mass="40256">MVPSAREVATVKLLDRDRTPVRFTVLTSVTGGLVLAGILAAIRSDVLIAKLPAWTVLAAGSLAVIPFLLRRAPWTGRPRQAFLVTSAFSQKYWVAGFVQRMHVVLDRSGIDLVLKVPDRDYDAAAQAHHLRRILAARHNYLGGIIVATEVHRLRPDLAEFCAALALPVIFTDVEPFDDENDYPANTAFVGYLSSDLGKLAGGWLVGHFRRQGTPRPHVLIVASRQHPARQNQCATVLRTELTDVSITIDDSCAFNRPRAYDAVQSHIRVLAANAGRLDAVFCTNDEMALGAVDALRATTSSVTTDTVVIGVDGTTEARALIDTGASPLRATVVQDSHCLAESVVYALESMRERGKATKRTVLEPEVHEVK</sequence>
<dbReference type="Gene3D" id="3.40.50.2300">
    <property type="match status" value="2"/>
</dbReference>
<keyword evidence="1" id="KW-1133">Transmembrane helix</keyword>
<evidence type="ECO:0000313" key="4">
    <source>
        <dbReference type="Proteomes" id="UP000215563"/>
    </source>
</evidence>
<reference evidence="3 4" key="1">
    <citation type="submission" date="2017-07" db="EMBL/GenBank/DDBJ databases">
        <title>Amycolatopsis alba DSM 44262 Genome sequencing and assembly.</title>
        <authorList>
            <person name="Kaur N."/>
            <person name="Mayilraj S."/>
        </authorList>
    </citation>
    <scope>NUCLEOTIDE SEQUENCE [LARGE SCALE GENOMIC DNA]</scope>
    <source>
        <strain evidence="3 4">DSM 44262</strain>
    </source>
</reference>
<dbReference type="GO" id="GO:0000976">
    <property type="term" value="F:transcription cis-regulatory region binding"/>
    <property type="evidence" value="ECO:0007669"/>
    <property type="project" value="TreeGrafter"/>
</dbReference>
<dbReference type="PANTHER" id="PTHR30146">
    <property type="entry name" value="LACI-RELATED TRANSCRIPTIONAL REPRESSOR"/>
    <property type="match status" value="1"/>
</dbReference>
<dbReference type="GO" id="GO:0003700">
    <property type="term" value="F:DNA-binding transcription factor activity"/>
    <property type="evidence" value="ECO:0007669"/>
    <property type="project" value="TreeGrafter"/>
</dbReference>
<evidence type="ECO:0000256" key="1">
    <source>
        <dbReference type="SAM" id="Phobius"/>
    </source>
</evidence>
<evidence type="ECO:0000259" key="2">
    <source>
        <dbReference type="Pfam" id="PF13407"/>
    </source>
</evidence>
<comment type="caution">
    <text evidence="3">The sequence shown here is derived from an EMBL/GenBank/DDBJ whole genome shotgun (WGS) entry which is preliminary data.</text>
</comment>
<proteinExistence type="predicted"/>
<name>A0A229RDJ6_AMYAL</name>
<feature type="transmembrane region" description="Helical" evidence="1">
    <location>
        <begin position="48"/>
        <end position="69"/>
    </location>
</feature>
<dbReference type="PANTHER" id="PTHR30146:SF138">
    <property type="entry name" value="TRANSCRIPTIONAL REGULATORY PROTEIN"/>
    <property type="match status" value="1"/>
</dbReference>
<dbReference type="SUPFAM" id="SSF53822">
    <property type="entry name" value="Periplasmic binding protein-like I"/>
    <property type="match status" value="1"/>
</dbReference>
<dbReference type="InterPro" id="IPR028082">
    <property type="entry name" value="Peripla_BP_I"/>
</dbReference>
<protein>
    <recommendedName>
        <fullName evidence="2">Periplasmic binding protein domain-containing protein</fullName>
    </recommendedName>
</protein>
<keyword evidence="1" id="KW-0812">Transmembrane</keyword>
<accession>A0A229RDJ6</accession>
<feature type="domain" description="Periplasmic binding protein" evidence="2">
    <location>
        <begin position="87"/>
        <end position="350"/>
    </location>
</feature>
<keyword evidence="1" id="KW-0472">Membrane</keyword>
<dbReference type="InterPro" id="IPR025997">
    <property type="entry name" value="SBP_2_dom"/>
</dbReference>
<dbReference type="EMBL" id="NMQU01000117">
    <property type="protein sequence ID" value="OXM44559.1"/>
    <property type="molecule type" value="Genomic_DNA"/>
</dbReference>
<gene>
    <name evidence="3" type="ORF">CFP75_33985</name>
</gene>
<dbReference type="AlphaFoldDB" id="A0A229RDJ6"/>
<evidence type="ECO:0000313" key="3">
    <source>
        <dbReference type="EMBL" id="OXM44559.1"/>
    </source>
</evidence>
<keyword evidence="4" id="KW-1185">Reference proteome</keyword>
<feature type="transmembrane region" description="Helical" evidence="1">
    <location>
        <begin position="21"/>
        <end position="42"/>
    </location>
</feature>